<accession>A0A7I8KWU1</accession>
<evidence type="ECO:0000313" key="9">
    <source>
        <dbReference type="Proteomes" id="UP000663760"/>
    </source>
</evidence>
<gene>
    <name evidence="7" type="ORF">SI7747_09011648</name>
    <name evidence="8" type="ORF">SI8410_09012670</name>
</gene>
<evidence type="ECO:0000256" key="6">
    <source>
        <dbReference type="SAM" id="Phobius"/>
    </source>
</evidence>
<dbReference type="GO" id="GO:0005789">
    <property type="term" value="C:endoplasmic reticulum membrane"/>
    <property type="evidence" value="ECO:0007669"/>
    <property type="project" value="UniProtKB-SubCell"/>
</dbReference>
<keyword evidence="5 6" id="KW-0472">Membrane</keyword>
<evidence type="ECO:0000256" key="4">
    <source>
        <dbReference type="ARBA" id="ARBA00022989"/>
    </source>
</evidence>
<sequence>MNWLSRKLYLYSVTVGVYGLEWWERCSFNALLLLLLWVALSAALRASLQIYSGSTHLMPSVLHPDTPGGSGGAVWMK</sequence>
<proteinExistence type="predicted"/>
<evidence type="ECO:0000313" key="8">
    <source>
        <dbReference type="EMBL" id="CAA7401992.1"/>
    </source>
</evidence>
<keyword evidence="4 6" id="KW-1133">Transmembrane helix</keyword>
<dbReference type="InterPro" id="IPR024512">
    <property type="entry name" value="Ser_palmitoyltrfase_ssu-like"/>
</dbReference>
<dbReference type="Pfam" id="PF11779">
    <property type="entry name" value="SPT_ssu-like"/>
    <property type="match status" value="1"/>
</dbReference>
<reference evidence="8" key="1">
    <citation type="submission" date="2020-02" db="EMBL/GenBank/DDBJ databases">
        <authorList>
            <person name="Scholz U."/>
            <person name="Mascher M."/>
            <person name="Fiebig A."/>
        </authorList>
    </citation>
    <scope>NUCLEOTIDE SEQUENCE</scope>
</reference>
<organism evidence="8 9">
    <name type="scientific">Spirodela intermedia</name>
    <name type="common">Intermediate duckweed</name>
    <dbReference type="NCBI Taxonomy" id="51605"/>
    <lineage>
        <taxon>Eukaryota</taxon>
        <taxon>Viridiplantae</taxon>
        <taxon>Streptophyta</taxon>
        <taxon>Embryophyta</taxon>
        <taxon>Tracheophyta</taxon>
        <taxon>Spermatophyta</taxon>
        <taxon>Magnoliopsida</taxon>
        <taxon>Liliopsida</taxon>
        <taxon>Araceae</taxon>
        <taxon>Lemnoideae</taxon>
        <taxon>Spirodela</taxon>
    </lineage>
</organism>
<dbReference type="EMBL" id="LR743596">
    <property type="protein sequence ID" value="CAA2625925.1"/>
    <property type="molecule type" value="Genomic_DNA"/>
</dbReference>
<dbReference type="Proteomes" id="UP000663760">
    <property type="component" value="Chromosome 9"/>
</dbReference>
<dbReference type="PANTHER" id="PTHR33727">
    <property type="entry name" value="OS07G0446900 PROTEIN"/>
    <property type="match status" value="1"/>
</dbReference>
<dbReference type="PANTHER" id="PTHR33727:SF5">
    <property type="entry name" value="PROTEIN, PUTATIVE (DUF3317)-RELATED"/>
    <property type="match status" value="1"/>
</dbReference>
<dbReference type="AlphaFoldDB" id="A0A7I8KWU1"/>
<name>A0A7I8KWU1_SPIIN</name>
<keyword evidence="9" id="KW-1185">Reference proteome</keyword>
<protein>
    <submittedName>
        <fullName evidence="8">Uncharacterized protein</fullName>
    </submittedName>
</protein>
<evidence type="ECO:0000313" key="7">
    <source>
        <dbReference type="EMBL" id="CAA2625925.1"/>
    </source>
</evidence>
<evidence type="ECO:0000256" key="5">
    <source>
        <dbReference type="ARBA" id="ARBA00023136"/>
    </source>
</evidence>
<feature type="transmembrane region" description="Helical" evidence="6">
    <location>
        <begin position="28"/>
        <end position="48"/>
    </location>
</feature>
<comment type="subcellular location">
    <subcellularLocation>
        <location evidence="1">Endoplasmic reticulum membrane</location>
        <topology evidence="1">Multi-pass membrane protein</topology>
    </subcellularLocation>
</comment>
<dbReference type="EMBL" id="LR746272">
    <property type="protein sequence ID" value="CAA7401992.1"/>
    <property type="molecule type" value="Genomic_DNA"/>
</dbReference>
<keyword evidence="3" id="KW-0256">Endoplasmic reticulum</keyword>
<evidence type="ECO:0000256" key="2">
    <source>
        <dbReference type="ARBA" id="ARBA00022692"/>
    </source>
</evidence>
<evidence type="ECO:0000256" key="3">
    <source>
        <dbReference type="ARBA" id="ARBA00022824"/>
    </source>
</evidence>
<evidence type="ECO:0000256" key="1">
    <source>
        <dbReference type="ARBA" id="ARBA00004477"/>
    </source>
</evidence>
<keyword evidence="2 6" id="KW-0812">Transmembrane</keyword>